<feature type="transmembrane region" description="Helical" evidence="2">
    <location>
        <begin position="28"/>
        <end position="45"/>
    </location>
</feature>
<feature type="transmembrane region" description="Helical" evidence="2">
    <location>
        <begin position="84"/>
        <end position="108"/>
    </location>
</feature>
<dbReference type="GO" id="GO:0006465">
    <property type="term" value="P:signal peptide processing"/>
    <property type="evidence" value="ECO:0007669"/>
    <property type="project" value="TreeGrafter"/>
</dbReference>
<comment type="similarity">
    <text evidence="1">Belongs to the peptidase A24 family.</text>
</comment>
<dbReference type="GO" id="GO:0005886">
    <property type="term" value="C:plasma membrane"/>
    <property type="evidence" value="ECO:0007669"/>
    <property type="project" value="TreeGrafter"/>
</dbReference>
<feature type="domain" description="Prepilin type IV endopeptidase peptidase" evidence="3">
    <location>
        <begin position="7"/>
        <end position="111"/>
    </location>
</feature>
<protein>
    <submittedName>
        <fullName evidence="4">Prepilin peptidase</fullName>
    </submittedName>
</protein>
<comment type="caution">
    <text evidence="4">The sequence shown here is derived from an EMBL/GenBank/DDBJ whole genome shotgun (WGS) entry which is preliminary data.</text>
</comment>
<dbReference type="GO" id="GO:0004190">
    <property type="term" value="F:aspartic-type endopeptidase activity"/>
    <property type="evidence" value="ECO:0007669"/>
    <property type="project" value="InterPro"/>
</dbReference>
<keyword evidence="2" id="KW-0812">Transmembrane</keyword>
<evidence type="ECO:0000313" key="4">
    <source>
        <dbReference type="EMBL" id="RAU96303.1"/>
    </source>
</evidence>
<dbReference type="EMBL" id="QMEU01000022">
    <property type="protein sequence ID" value="RAU96303.1"/>
    <property type="molecule type" value="Genomic_DNA"/>
</dbReference>
<feature type="transmembrane region" description="Helical" evidence="2">
    <location>
        <begin position="52"/>
        <end position="72"/>
    </location>
</feature>
<sequence>MRIAAACVVLAWLAALSGYDIRERRLPNALTLTGAATILAAAALAGRGAPALAGTGALTATYLVVHCASRGAMGAGDVKLALGLGALTGCFGVGAWFLAALGAPLLTAAFGMVARLPRCGTATVPHGPSMCLASAAGVGLALL</sequence>
<keyword evidence="2" id="KW-0472">Membrane</keyword>
<gene>
    <name evidence="4" type="ORF">DQP58_10440</name>
</gene>
<dbReference type="Gene3D" id="1.20.120.1220">
    <property type="match status" value="1"/>
</dbReference>
<evidence type="ECO:0000313" key="5">
    <source>
        <dbReference type="Proteomes" id="UP000250347"/>
    </source>
</evidence>
<evidence type="ECO:0000256" key="1">
    <source>
        <dbReference type="ARBA" id="ARBA00005801"/>
    </source>
</evidence>
<proteinExistence type="inferred from homology"/>
<evidence type="ECO:0000256" key="2">
    <source>
        <dbReference type="SAM" id="Phobius"/>
    </source>
</evidence>
<dbReference type="InterPro" id="IPR000045">
    <property type="entry name" value="Prepilin_IV_endopep_pep"/>
</dbReference>
<reference evidence="4 5" key="1">
    <citation type="submission" date="2018-06" db="EMBL/GenBank/DDBJ databases">
        <title>NTM in soil in Japan.</title>
        <authorList>
            <person name="Ohya K."/>
        </authorList>
    </citation>
    <scope>NUCLEOTIDE SEQUENCE [LARGE SCALE GENOMIC DNA]</scope>
    <source>
        <strain evidence="4 5">GF76</strain>
    </source>
</reference>
<evidence type="ECO:0000259" key="3">
    <source>
        <dbReference type="Pfam" id="PF01478"/>
    </source>
</evidence>
<dbReference type="Pfam" id="PF01478">
    <property type="entry name" value="Peptidase_A24"/>
    <property type="match status" value="1"/>
</dbReference>
<dbReference type="PANTHER" id="PTHR30487:SF0">
    <property type="entry name" value="PREPILIN LEADER PEPTIDASE_N-METHYLTRANSFERASE-RELATED"/>
    <property type="match status" value="1"/>
</dbReference>
<name>A0A329KM11_9MYCO</name>
<accession>A0A329KM11</accession>
<organism evidence="4 5">
    <name type="scientific">Mycobacterium colombiense</name>
    <dbReference type="NCBI Taxonomy" id="339268"/>
    <lineage>
        <taxon>Bacteria</taxon>
        <taxon>Bacillati</taxon>
        <taxon>Actinomycetota</taxon>
        <taxon>Actinomycetes</taxon>
        <taxon>Mycobacteriales</taxon>
        <taxon>Mycobacteriaceae</taxon>
        <taxon>Mycobacterium</taxon>
        <taxon>Mycobacterium avium complex (MAC)</taxon>
    </lineage>
</organism>
<dbReference type="InterPro" id="IPR050882">
    <property type="entry name" value="Prepilin_peptidase/N-MTase"/>
</dbReference>
<dbReference type="Proteomes" id="UP000250347">
    <property type="component" value="Unassembled WGS sequence"/>
</dbReference>
<dbReference type="PANTHER" id="PTHR30487">
    <property type="entry name" value="TYPE 4 PREPILIN-LIKE PROTEINS LEADER PEPTIDE-PROCESSING ENZYME"/>
    <property type="match status" value="1"/>
</dbReference>
<keyword evidence="2" id="KW-1133">Transmembrane helix</keyword>
<dbReference type="RefSeq" id="WP_112708326.1">
    <property type="nucleotide sequence ID" value="NZ_QMEU01000022.1"/>
</dbReference>
<dbReference type="AlphaFoldDB" id="A0A329KM11"/>